<gene>
    <name evidence="3" type="ORF">CHR55_29705</name>
</gene>
<keyword evidence="2" id="KW-0812">Transmembrane</keyword>
<protein>
    <submittedName>
        <fullName evidence="3">Uncharacterized protein</fullName>
    </submittedName>
</protein>
<evidence type="ECO:0000313" key="4">
    <source>
        <dbReference type="Proteomes" id="UP000230886"/>
    </source>
</evidence>
<sequence length="556" mass="58816">MTEGASVSQDAELDGRLAVVLPDGFNPARDDKRIPVRRIYGMYNPARDSIRASVDQLLGRSPEPVSQDEMHRPSMEKDHASVVAPVLESAIAPNPNWDYDGDERVYKWMLNHRDGVFVASDEAGNELQDSAGKRIFVDDLGRRVSDPDADTAVDSAATGENADKAPTKKRWFGRGSSLLPRSKGKTDEIPDLYDQHGVQLVDFDIAKVGKSGVLGSRYRGRKALALSSSALAFVAVVGLIIGVTVGRSAVPAEGAISPSDAAAYRLTTFPTNAATAFAQQYLTVCLTHGDVEAVKKREQLLKAMSTPGTAPGCGWTSGGLQQEPTMIAWDGTVTPITEFATGEAAYLGFIVSMADGQYQTMSVPVWVKSGKTGNDLRIVGDVGVSAPMRLENPPPAKAKLTEDMQLAGQVKDSLLAPFFSAWGASNAGQLNLVLADTAGPRARTGLGGVVTKPQIEKVTVRSPRATNTASNQAIVYQDGDIAVAEVRVTWNVPASESMQASGYRVDVVRNSGKWLVTDIRAGLVDREGAASSGSGLGSATDLVPGAASTRGSNDGE</sequence>
<organism evidence="3 4">
    <name type="scientific">Rhodococcus qingshengii</name>
    <dbReference type="NCBI Taxonomy" id="334542"/>
    <lineage>
        <taxon>Bacteria</taxon>
        <taxon>Bacillati</taxon>
        <taxon>Actinomycetota</taxon>
        <taxon>Actinomycetes</taxon>
        <taxon>Mycobacteriales</taxon>
        <taxon>Nocardiaceae</taxon>
        <taxon>Rhodococcus</taxon>
        <taxon>Rhodococcus erythropolis group</taxon>
    </lineage>
</organism>
<dbReference type="AlphaFoldDB" id="A0A2A5J211"/>
<keyword evidence="2" id="KW-1133">Transmembrane helix</keyword>
<proteinExistence type="predicted"/>
<keyword evidence="2" id="KW-0472">Membrane</keyword>
<dbReference type="InterPro" id="IPR024735">
    <property type="entry name" value="TcpC"/>
</dbReference>
<dbReference type="EMBL" id="NOVD01000048">
    <property type="protein sequence ID" value="PCK23624.1"/>
    <property type="molecule type" value="Genomic_DNA"/>
</dbReference>
<feature type="compositionally biased region" description="Low complexity" evidence="1">
    <location>
        <begin position="529"/>
        <end position="539"/>
    </location>
</feature>
<comment type="caution">
    <text evidence="3">The sequence shown here is derived from an EMBL/GenBank/DDBJ whole genome shotgun (WGS) entry which is preliminary data.</text>
</comment>
<feature type="region of interest" description="Disordered" evidence="1">
    <location>
        <begin position="529"/>
        <end position="556"/>
    </location>
</feature>
<evidence type="ECO:0000313" key="3">
    <source>
        <dbReference type="EMBL" id="PCK23624.1"/>
    </source>
</evidence>
<evidence type="ECO:0000256" key="1">
    <source>
        <dbReference type="SAM" id="MobiDB-lite"/>
    </source>
</evidence>
<dbReference type="Pfam" id="PF12642">
    <property type="entry name" value="TpcC"/>
    <property type="match status" value="1"/>
</dbReference>
<feature type="region of interest" description="Disordered" evidence="1">
    <location>
        <begin position="147"/>
        <end position="167"/>
    </location>
</feature>
<name>A0A2A5J211_RHOSG</name>
<reference evidence="3 4" key="1">
    <citation type="submission" date="2017-07" db="EMBL/GenBank/DDBJ databases">
        <title>Draft sequence of Rhodococcus enclensis 23b-28.</title>
        <authorList>
            <person name="Besaury L."/>
            <person name="Sancelme M."/>
            <person name="Amato P."/>
            <person name="Lallement A."/>
            <person name="Delort A.-M."/>
        </authorList>
    </citation>
    <scope>NUCLEOTIDE SEQUENCE [LARGE SCALE GENOMIC DNA]</scope>
    <source>
        <strain evidence="3 4">23b-28</strain>
    </source>
</reference>
<evidence type="ECO:0000256" key="2">
    <source>
        <dbReference type="SAM" id="Phobius"/>
    </source>
</evidence>
<accession>A0A2A5J211</accession>
<dbReference type="Proteomes" id="UP000230886">
    <property type="component" value="Unassembled WGS sequence"/>
</dbReference>
<feature type="transmembrane region" description="Helical" evidence="2">
    <location>
        <begin position="223"/>
        <end position="245"/>
    </location>
</feature>